<dbReference type="Pfam" id="PF00534">
    <property type="entry name" value="Glycos_transf_1"/>
    <property type="match status" value="1"/>
</dbReference>
<dbReference type="Gene3D" id="3.40.50.2000">
    <property type="entry name" value="Glycogen Phosphorylase B"/>
    <property type="match status" value="1"/>
</dbReference>
<dbReference type="SUPFAM" id="SSF53756">
    <property type="entry name" value="UDP-Glycosyltransferase/glycogen phosphorylase"/>
    <property type="match status" value="1"/>
</dbReference>
<reference evidence="3" key="1">
    <citation type="journal article" date="2012" name="PLoS ONE">
        <title>Gene sets for utilization of primary and secondary nutrition supplies in the distal gut of endangered iberian lynx.</title>
        <authorList>
            <person name="Alcaide M."/>
            <person name="Messina E."/>
            <person name="Richter M."/>
            <person name="Bargiela R."/>
            <person name="Peplies J."/>
            <person name="Huws S.A."/>
            <person name="Newbold C.J."/>
            <person name="Golyshin P.N."/>
            <person name="Simon M.A."/>
            <person name="Lopez G."/>
            <person name="Yakimov M.M."/>
            <person name="Ferrer M."/>
        </authorList>
    </citation>
    <scope>NUCLEOTIDE SEQUENCE</scope>
</reference>
<organism evidence="3">
    <name type="scientific">gut metagenome</name>
    <dbReference type="NCBI Taxonomy" id="749906"/>
    <lineage>
        <taxon>unclassified sequences</taxon>
        <taxon>metagenomes</taxon>
        <taxon>organismal metagenomes</taxon>
    </lineage>
</organism>
<sequence>MGGLFSEPVQHPDIFYTGFVSDAEKYAIIQHAKILVNPSRFESLSLMLLEGMSRAKPVLVNGHCTVLKEHCLRSDGAVQYYTNERSFIAMLHRMDSSSELRESMGRKSVEYVHSNYSWSIIMPRLKKAIQSL</sequence>
<dbReference type="AlphaFoldDB" id="J9G841"/>
<feature type="domain" description="Glycosyl transferase family 1" evidence="2">
    <location>
        <begin position="13"/>
        <end position="107"/>
    </location>
</feature>
<dbReference type="PANTHER" id="PTHR46401">
    <property type="entry name" value="GLYCOSYLTRANSFERASE WBBK-RELATED"/>
    <property type="match status" value="1"/>
</dbReference>
<protein>
    <submittedName>
        <fullName evidence="3">Glycosyltransferase</fullName>
    </submittedName>
</protein>
<dbReference type="GO" id="GO:0016757">
    <property type="term" value="F:glycosyltransferase activity"/>
    <property type="evidence" value="ECO:0007669"/>
    <property type="project" value="InterPro"/>
</dbReference>
<keyword evidence="1 3" id="KW-0808">Transferase</keyword>
<evidence type="ECO:0000256" key="1">
    <source>
        <dbReference type="ARBA" id="ARBA00022679"/>
    </source>
</evidence>
<dbReference type="PANTHER" id="PTHR46401:SF2">
    <property type="entry name" value="GLYCOSYLTRANSFERASE WBBK-RELATED"/>
    <property type="match status" value="1"/>
</dbReference>
<comment type="caution">
    <text evidence="3">The sequence shown here is derived from an EMBL/GenBank/DDBJ whole genome shotgun (WGS) entry which is preliminary data.</text>
</comment>
<proteinExistence type="predicted"/>
<name>J9G841_9ZZZZ</name>
<evidence type="ECO:0000313" key="3">
    <source>
        <dbReference type="EMBL" id="EJW97957.1"/>
    </source>
</evidence>
<gene>
    <name evidence="3" type="ORF">EVA_13935</name>
</gene>
<evidence type="ECO:0000259" key="2">
    <source>
        <dbReference type="Pfam" id="PF00534"/>
    </source>
</evidence>
<dbReference type="EMBL" id="AMCI01004508">
    <property type="protein sequence ID" value="EJW97957.1"/>
    <property type="molecule type" value="Genomic_DNA"/>
</dbReference>
<accession>J9G841</accession>
<dbReference type="InterPro" id="IPR001296">
    <property type="entry name" value="Glyco_trans_1"/>
</dbReference>